<name>A0ABU6T4B8_9FABA</name>
<feature type="transmembrane region" description="Helical" evidence="2">
    <location>
        <begin position="45"/>
        <end position="62"/>
    </location>
</feature>
<dbReference type="EMBL" id="JASCZI010090637">
    <property type="protein sequence ID" value="MED6143556.1"/>
    <property type="molecule type" value="Genomic_DNA"/>
</dbReference>
<proteinExistence type="predicted"/>
<evidence type="ECO:0000313" key="3">
    <source>
        <dbReference type="EMBL" id="MED6143556.1"/>
    </source>
</evidence>
<dbReference type="Proteomes" id="UP001341840">
    <property type="component" value="Unassembled WGS sequence"/>
</dbReference>
<dbReference type="Pfam" id="PF15054">
    <property type="entry name" value="DUF4535"/>
    <property type="match status" value="1"/>
</dbReference>
<sequence length="99" mass="11199">MMNDDSISMINKSSSSSSSSSSFIPEPSSSVGGVSPYFWILYNTYFHPPLFAFWTAFGVYVAQNYQVPNIKKLADTALIMVNIIEEKYRKPNRRGDEDD</sequence>
<keyword evidence="2" id="KW-0472">Membrane</keyword>
<gene>
    <name evidence="3" type="ORF">PIB30_007505</name>
</gene>
<evidence type="ECO:0000256" key="1">
    <source>
        <dbReference type="SAM" id="MobiDB-lite"/>
    </source>
</evidence>
<protein>
    <submittedName>
        <fullName evidence="3">Uncharacterized protein</fullName>
    </submittedName>
</protein>
<keyword evidence="2" id="KW-1133">Transmembrane helix</keyword>
<keyword evidence="2" id="KW-0812">Transmembrane</keyword>
<comment type="caution">
    <text evidence="3">The sequence shown here is derived from an EMBL/GenBank/DDBJ whole genome shotgun (WGS) entry which is preliminary data.</text>
</comment>
<feature type="region of interest" description="Disordered" evidence="1">
    <location>
        <begin position="1"/>
        <end position="30"/>
    </location>
</feature>
<dbReference type="PANTHER" id="PTHR33528">
    <property type="entry name" value="OS07G0239500 PROTEIN"/>
    <property type="match status" value="1"/>
</dbReference>
<accession>A0ABU6T4B8</accession>
<reference evidence="3 4" key="1">
    <citation type="journal article" date="2023" name="Plants (Basel)">
        <title>Bridging the Gap: Combining Genomics and Transcriptomics Approaches to Understand Stylosanthes scabra, an Orphan Legume from the Brazilian Caatinga.</title>
        <authorList>
            <person name="Ferreira-Neto J.R.C."/>
            <person name="da Silva M.D."/>
            <person name="Binneck E."/>
            <person name="de Melo N.F."/>
            <person name="da Silva R.H."/>
            <person name="de Melo A.L.T.M."/>
            <person name="Pandolfi V."/>
            <person name="Bustamante F.O."/>
            <person name="Brasileiro-Vidal A.C."/>
            <person name="Benko-Iseppon A.M."/>
        </authorList>
    </citation>
    <scope>NUCLEOTIDE SEQUENCE [LARGE SCALE GENOMIC DNA]</scope>
    <source>
        <tissue evidence="3">Leaves</tissue>
    </source>
</reference>
<organism evidence="3 4">
    <name type="scientific">Stylosanthes scabra</name>
    <dbReference type="NCBI Taxonomy" id="79078"/>
    <lineage>
        <taxon>Eukaryota</taxon>
        <taxon>Viridiplantae</taxon>
        <taxon>Streptophyta</taxon>
        <taxon>Embryophyta</taxon>
        <taxon>Tracheophyta</taxon>
        <taxon>Spermatophyta</taxon>
        <taxon>Magnoliopsida</taxon>
        <taxon>eudicotyledons</taxon>
        <taxon>Gunneridae</taxon>
        <taxon>Pentapetalae</taxon>
        <taxon>rosids</taxon>
        <taxon>fabids</taxon>
        <taxon>Fabales</taxon>
        <taxon>Fabaceae</taxon>
        <taxon>Papilionoideae</taxon>
        <taxon>50 kb inversion clade</taxon>
        <taxon>dalbergioids sensu lato</taxon>
        <taxon>Dalbergieae</taxon>
        <taxon>Pterocarpus clade</taxon>
        <taxon>Stylosanthes</taxon>
    </lineage>
</organism>
<dbReference type="PANTHER" id="PTHR33528:SF17">
    <property type="entry name" value="TRANSMEMBRANE PROTEIN"/>
    <property type="match status" value="1"/>
</dbReference>
<keyword evidence="4" id="KW-1185">Reference proteome</keyword>
<evidence type="ECO:0000256" key="2">
    <source>
        <dbReference type="SAM" id="Phobius"/>
    </source>
</evidence>
<evidence type="ECO:0000313" key="4">
    <source>
        <dbReference type="Proteomes" id="UP001341840"/>
    </source>
</evidence>
<dbReference type="InterPro" id="IPR027854">
    <property type="entry name" value="STMP1"/>
</dbReference>